<feature type="chain" id="PRO_5046271044" evidence="1">
    <location>
        <begin position="22"/>
        <end position="281"/>
    </location>
</feature>
<dbReference type="RefSeq" id="WP_264486037.1">
    <property type="nucleotide sequence ID" value="NZ_JAPDDT010000002.1"/>
</dbReference>
<organism evidence="3 4">
    <name type="scientific">Luteolibacter arcticus</name>
    <dbReference type="NCBI Taxonomy" id="1581411"/>
    <lineage>
        <taxon>Bacteria</taxon>
        <taxon>Pseudomonadati</taxon>
        <taxon>Verrucomicrobiota</taxon>
        <taxon>Verrucomicrobiia</taxon>
        <taxon>Verrucomicrobiales</taxon>
        <taxon>Verrucomicrobiaceae</taxon>
        <taxon>Luteolibacter</taxon>
    </lineage>
</organism>
<gene>
    <name evidence="3" type="ORF">OKA05_05145</name>
</gene>
<reference evidence="3 4" key="1">
    <citation type="submission" date="2022-10" db="EMBL/GenBank/DDBJ databases">
        <title>Luteolibacter arcticus strain CCTCC AB 2014275, whole genome shotgun sequencing project.</title>
        <authorList>
            <person name="Zhao G."/>
            <person name="Shen L."/>
        </authorList>
    </citation>
    <scope>NUCLEOTIDE SEQUENCE [LARGE SCALE GENOMIC DNA]</scope>
    <source>
        <strain evidence="3 4">CCTCC AB 2014275</strain>
    </source>
</reference>
<feature type="signal peptide" evidence="1">
    <location>
        <begin position="1"/>
        <end position="21"/>
    </location>
</feature>
<proteinExistence type="predicted"/>
<accession>A0ABT3GE83</accession>
<evidence type="ECO:0000313" key="3">
    <source>
        <dbReference type="EMBL" id="MCW1921927.1"/>
    </source>
</evidence>
<dbReference type="NCBIfam" id="TIGR02595">
    <property type="entry name" value="PEP_CTERM"/>
    <property type="match status" value="1"/>
</dbReference>
<dbReference type="Proteomes" id="UP001320876">
    <property type="component" value="Unassembled WGS sequence"/>
</dbReference>
<name>A0ABT3GE83_9BACT</name>
<dbReference type="Pfam" id="PF07589">
    <property type="entry name" value="PEP-CTERM"/>
    <property type="match status" value="1"/>
</dbReference>
<sequence>MNCCLPLLVLALAGSPGIAGGQVLVNSATNYSDLFSPDGSEVTVDPLDALIGLRFGGSNSGPLNSYLEAEAEGGVSLKILVGVAETGAQVALNDGKLQFNISNNESSILGALGTGLSLDLDWSATATFNKTGSQLLLAPNTTYQLTFDVNGSNGLLNSTLGIFPKFGIEFLDGAGNAIDPVAGYDHDAKVVNVIGLELLDIIGSPPESGRAVVQFQTGNTVASGPAGVRFTGSAVAPATVLSLGTEFASITNLQIAAIPEPSVLGLVGLGAFAAFRRRRAA</sequence>
<dbReference type="InterPro" id="IPR013424">
    <property type="entry name" value="Ice-binding_C"/>
</dbReference>
<evidence type="ECO:0000313" key="4">
    <source>
        <dbReference type="Proteomes" id="UP001320876"/>
    </source>
</evidence>
<comment type="caution">
    <text evidence="3">The sequence shown here is derived from an EMBL/GenBank/DDBJ whole genome shotgun (WGS) entry which is preliminary data.</text>
</comment>
<keyword evidence="4" id="KW-1185">Reference proteome</keyword>
<evidence type="ECO:0000259" key="2">
    <source>
        <dbReference type="Pfam" id="PF07589"/>
    </source>
</evidence>
<protein>
    <submittedName>
        <fullName evidence="3">PEP-CTERM sorting domain-containing protein</fullName>
    </submittedName>
</protein>
<keyword evidence="1" id="KW-0732">Signal</keyword>
<evidence type="ECO:0000256" key="1">
    <source>
        <dbReference type="SAM" id="SignalP"/>
    </source>
</evidence>
<feature type="domain" description="Ice-binding protein C-terminal" evidence="2">
    <location>
        <begin position="257"/>
        <end position="279"/>
    </location>
</feature>
<dbReference type="EMBL" id="JAPDDT010000002">
    <property type="protein sequence ID" value="MCW1921927.1"/>
    <property type="molecule type" value="Genomic_DNA"/>
</dbReference>